<keyword evidence="10" id="KW-1185">Reference proteome</keyword>
<dbReference type="InterPro" id="IPR011992">
    <property type="entry name" value="EF-hand-dom_pair"/>
</dbReference>
<feature type="transmembrane region" description="Helical" evidence="7">
    <location>
        <begin position="2727"/>
        <end position="2746"/>
    </location>
</feature>
<feature type="domain" description="EF-hand" evidence="8">
    <location>
        <begin position="2480"/>
        <end position="2515"/>
    </location>
</feature>
<dbReference type="SUPFAM" id="SSF81324">
    <property type="entry name" value="Voltage-gated potassium channels"/>
    <property type="match status" value="1"/>
</dbReference>
<evidence type="ECO:0000256" key="7">
    <source>
        <dbReference type="SAM" id="Phobius"/>
    </source>
</evidence>
<feature type="region of interest" description="Disordered" evidence="6">
    <location>
        <begin position="1028"/>
        <end position="1089"/>
    </location>
</feature>
<evidence type="ECO:0000313" key="10">
    <source>
        <dbReference type="Proteomes" id="UP000601435"/>
    </source>
</evidence>
<feature type="transmembrane region" description="Helical" evidence="7">
    <location>
        <begin position="2361"/>
        <end position="2386"/>
    </location>
</feature>
<dbReference type="OrthoDB" id="5989967at2759"/>
<evidence type="ECO:0000256" key="1">
    <source>
        <dbReference type="ARBA" id="ARBA00004141"/>
    </source>
</evidence>
<feature type="region of interest" description="Disordered" evidence="6">
    <location>
        <begin position="253"/>
        <end position="306"/>
    </location>
</feature>
<feature type="transmembrane region" description="Helical" evidence="7">
    <location>
        <begin position="2690"/>
        <end position="2706"/>
    </location>
</feature>
<evidence type="ECO:0000256" key="3">
    <source>
        <dbReference type="ARBA" id="ARBA00022837"/>
    </source>
</evidence>
<evidence type="ECO:0000256" key="6">
    <source>
        <dbReference type="SAM" id="MobiDB-lite"/>
    </source>
</evidence>
<evidence type="ECO:0000256" key="2">
    <source>
        <dbReference type="ARBA" id="ARBA00022692"/>
    </source>
</evidence>
<dbReference type="Gene3D" id="1.20.120.350">
    <property type="entry name" value="Voltage-gated potassium channels. Chain C"/>
    <property type="match status" value="1"/>
</dbReference>
<feature type="transmembrane region" description="Helical" evidence="7">
    <location>
        <begin position="2440"/>
        <end position="2460"/>
    </location>
</feature>
<dbReference type="InterPro" id="IPR043203">
    <property type="entry name" value="VGCC_Ca_Na"/>
</dbReference>
<feature type="compositionally biased region" description="Acidic residues" evidence="6">
    <location>
        <begin position="281"/>
        <end position="295"/>
    </location>
</feature>
<feature type="transmembrane region" description="Helical" evidence="7">
    <location>
        <begin position="2250"/>
        <end position="2268"/>
    </location>
</feature>
<dbReference type="Pfam" id="PF00520">
    <property type="entry name" value="Ion_trans"/>
    <property type="match status" value="1"/>
</dbReference>
<dbReference type="Gene3D" id="3.30.65.10">
    <property type="entry name" value="Bacterial Topoisomerase I, domain 1"/>
    <property type="match status" value="1"/>
</dbReference>
<reference evidence="9" key="1">
    <citation type="submission" date="2021-02" db="EMBL/GenBank/DDBJ databases">
        <authorList>
            <person name="Dougan E. K."/>
            <person name="Rhodes N."/>
            <person name="Thang M."/>
            <person name="Chan C."/>
        </authorList>
    </citation>
    <scope>NUCLEOTIDE SEQUENCE</scope>
</reference>
<evidence type="ECO:0000259" key="8">
    <source>
        <dbReference type="PROSITE" id="PS50222"/>
    </source>
</evidence>
<feature type="region of interest" description="Disordered" evidence="6">
    <location>
        <begin position="2133"/>
        <end position="2160"/>
    </location>
</feature>
<feature type="transmembrane region" description="Helical" evidence="7">
    <location>
        <begin position="2651"/>
        <end position="2670"/>
    </location>
</feature>
<dbReference type="PANTHER" id="PTHR10037">
    <property type="entry name" value="VOLTAGE-GATED CATION CHANNEL CALCIUM AND SODIUM"/>
    <property type="match status" value="1"/>
</dbReference>
<proteinExistence type="predicted"/>
<name>A0A812LA41_9DINO</name>
<dbReference type="PROSITE" id="PS50222">
    <property type="entry name" value="EF_HAND_2"/>
    <property type="match status" value="2"/>
</dbReference>
<dbReference type="Proteomes" id="UP000601435">
    <property type="component" value="Unassembled WGS sequence"/>
</dbReference>
<dbReference type="InterPro" id="IPR027359">
    <property type="entry name" value="Volt_channel_dom_sf"/>
</dbReference>
<sequence length="2786" mass="314277">MIGRGHGGEANGSYSWPDGDDVQERARDAPPQQEAPDEQGRRRASFQSTTVTDDLSAEAAEDTKESSDAGSQSKVNPKTGKDHVPEYDGKAPMRDYERRVRLFESATGIDPCYRAQKLMERLSGAAWTETEGLELQDLKHEQGVQRLLKHLYQELEPLEHLRVFSTLTEFYRDFKRTAGQEFVAYDMEFRTHLKRLEDIGAKLEGLTKAYWFLEKASLSSDLRKQVISASGGEYDYAKLRKALMAIVPKVRRDEEPASTTRTPFRQWKGKGGNPRQVNATTEDDQDREDGEDEEVEQAHPEELEGELEVLLTQAARKRAEIEKARGFSRGESGQARESRIKEMKSRMACSACRAHGKTVFGHWHSDAECPYNTKKNSQDGSRVLAVVNEELSDSEDDDLVLPSNVYLATSAAHEGSDEDQAPCAEVCANVHVASSGEPRRETLALSDTCCARTVAGLRWIERHVALLRQRGESVFTVDEARPFRFGGGPGISSTHAVIMPIQLEGSKRAATIRVSVVDQEIPLLLSKAVLKQMGMVMDLERGTVEFNNLHTKVPLRETKAGLCGFQINNEPTGRRLDHPPHELVNDEREIFIDSQHIDEQVCVVQGSACSDQTNPVQGSACSDQTTQKVRATRESVRWCEELARKLYRDNNFSSEALLQLARSLPIRHSKRHRDINDGPGRGNEAWVAGLYSHGGWTGVTKRTTRYPNVVRYLNMFMRSHTDASWTSLALLKNVSTDIHVDSHNRKDTSTTTCTFGNFTGGQLWVASAGVESDACVWKQSKDGEWMKGRLIETYQRPTQLSPHIPHATHEWEGERWCLSVYTTRTAAQVDSDTMRALEKLKFPIRRAAASRTFGEKRHVTFMSSNHQEPQQSCDDMDVDDADEAILFLGLSMATILAPKKKEEYVMAVAKLDLQGLRELYSSRVVDDLGRDQDHHWARWSRSQVIMQIEMWAADAAEATQMDRDLEMTALGPLCTLCHIPMIERTNRLTKEPFWGCRRFPVCKTTLPYLYDGRATKQVQEELQAKAKQDMINQERGKPLMHRERPKPRRAKEDQGGAQASSDGSWVKTGPIKIDHDTESSQDESGEPKINTNLTPEEAELIQQMRVQKKAQTACNPAKQPLSKDEIRLLGNARAMIAGVFIASTALAGKNVETGDSLGNQLTRFDGTSQGPYVEATLLICETWIQGDAMDEDDGDEELIPDLEEPHGDQRDHHMEDQVPVGRRLSEAIRQGLIKVQLDCVCIRDANKENHWGWCKWAGPPMRVTTDLEGGFVGTAHFQAGKIERHNQTIKDMMFATIRQTSPIGREDMRKLSREVAWAKNCLVREHGWAPVALVFGREPRVFGELYHEGNPSAYHPSVGEQGSDVAVRVRYRYHAKMEFVRSQARQMLLKTAHNRTRKLPIPKIGQLVFFWRAGNQKKGESQSKWLGPAYVVGLQDRNAWATYEDLIGQEDPQGEPMDVETQPLNRDLTDELMMDEDTWVGMLTVLAARFWCLIVHGPLGLITIFQSRTRKDHCLDDVPASLKRRKRMPESAPVHVVHQPTQSKTKLKRMLEKEIPYNNIRPQDKHLYEEAEQKEWKSWLDYDSCEILSPEDSKTIEETLPDRILPSRYVFLNKNAGLLDDSGNPLPVKAKARLCLQGHLCPDSRTGQVQVDSPTVERVSTMVFLHLVTSLGWTKDWYIGDISNAFLQGAPLSGKPDMYMPDAPRAWYNELARILEQELGFSKCRTDPAMFVLRDEDSRLRGLMIVHVDDVMYCHDGGELGKRVEESLTKRFPFGTWLQVREQQGGVTYCGKEVKVMTKDGETCVTLAQNAFIDGRLQPMRIESSRAKQLDARANQEELTDYRSIVGSLQWLAVQSRPDVAFECNQLQKRVSDLRVADLLRANRAVREVVRNRMEILFRPLGPDAQLVTYHDAGLYSSVGAEIDEKQCDDILQSTLDKKLVYSQKGAVVGFVKRGELEQEGRVHINVIDWRSATNRRIVESSFAAETHAAIMGHNMSRFAQVLVSEVHYGSKIMASVEDDGWQQLVPLTMVTDCKSIYDTIHKDGQHIGEKGNIVHAVLLRQLLTTRDQKEYPGKDQRFACPSFCIRSFRFLLAGRTGKAKLVASSVSRRGESRKELRALSTSSMDLFEIAENPSEKKPEAQAVPAPIAPNTESNAKAKRSFTSRYELAKEQGNRVEEMKQMHADSEGDGMGNDCLQDRLRPLRRSAQQLAASLPFNVFFALVIVSNSLVLGFQLEWNASRVLDSQDQTVWIIVHVAYAILFTIEMVIRITAAGPVVYLCGPGWAWNWLDVFVVLPAWVELALDLSAPSEGGDGGASSNLRIVRVFKVTRLLQVVRSVRLLKFLSALRALVMSVVDTTRQLAWALLLLGLVIYSFGILFADAALDYGIRYDLSEDATLLEYFGGVYLSCQTLFRAILGGLDWEIAANSLAQVGWFWVQLFHSYIAFSGFAVLNVMTGVFVNSAIKTRERDHETLLQNKQRFKELVSKIWSRMDSSGQGQITIIEFEQMFEDEEMKAFFQTIEINAVDAWTLFDSLDVDGDHTISLEEFSERCMQLHGAARSVDLYALVKQIHALGEQQHQMSDALATLIERTSHVEDSFSFATLSRDPPDRGLRLGERKLSLKPSEAEPDSVRWASFGGGSRDFAWRCLRAILELTAVILLIMYVLKYPYARYVLSFYAETGKPNSLNGRFLMLISIIANQIIYLFSDKVAEDLNLWYTEHKQKAYLGFYLVAMILELMMDLFFTARTTFNQLVAAGRRSYGGEKLSDLASWPSGCKHQKTARAGT</sequence>
<evidence type="ECO:0000256" key="4">
    <source>
        <dbReference type="ARBA" id="ARBA00022989"/>
    </source>
</evidence>
<dbReference type="InterPro" id="IPR002048">
    <property type="entry name" value="EF_hand_dom"/>
</dbReference>
<feature type="compositionally biased region" description="Basic and acidic residues" evidence="6">
    <location>
        <begin position="79"/>
        <end position="91"/>
    </location>
</feature>
<organism evidence="9 10">
    <name type="scientific">Symbiodinium necroappetens</name>
    <dbReference type="NCBI Taxonomy" id="1628268"/>
    <lineage>
        <taxon>Eukaryota</taxon>
        <taxon>Sar</taxon>
        <taxon>Alveolata</taxon>
        <taxon>Dinophyceae</taxon>
        <taxon>Suessiales</taxon>
        <taxon>Symbiodiniaceae</taxon>
        <taxon>Symbiodinium</taxon>
    </lineage>
</organism>
<keyword evidence="4 7" id="KW-1133">Transmembrane helix</keyword>
<dbReference type="PANTHER" id="PTHR10037:SF62">
    <property type="entry name" value="SODIUM CHANNEL PROTEIN 60E"/>
    <property type="match status" value="1"/>
</dbReference>
<dbReference type="InterPro" id="IPR018247">
    <property type="entry name" value="EF_Hand_1_Ca_BS"/>
</dbReference>
<feature type="domain" description="EF-hand" evidence="8">
    <location>
        <begin position="2523"/>
        <end position="2558"/>
    </location>
</feature>
<dbReference type="InterPro" id="IPR005821">
    <property type="entry name" value="Ion_trans_dom"/>
</dbReference>
<keyword evidence="2 7" id="KW-0812">Transmembrane</keyword>
<feature type="transmembrane region" description="Helical" evidence="7">
    <location>
        <begin position="2210"/>
        <end position="2230"/>
    </location>
</feature>
<dbReference type="GO" id="GO:0005248">
    <property type="term" value="F:voltage-gated sodium channel activity"/>
    <property type="evidence" value="ECO:0007669"/>
    <property type="project" value="TreeGrafter"/>
</dbReference>
<evidence type="ECO:0000313" key="9">
    <source>
        <dbReference type="EMBL" id="CAE7241698.1"/>
    </source>
</evidence>
<keyword evidence="5 7" id="KW-0472">Membrane</keyword>
<comment type="caution">
    <text evidence="9">The sequence shown here is derived from an EMBL/GenBank/DDBJ whole genome shotgun (WGS) entry which is preliminary data.</text>
</comment>
<dbReference type="GO" id="GO:0001518">
    <property type="term" value="C:voltage-gated sodium channel complex"/>
    <property type="evidence" value="ECO:0007669"/>
    <property type="project" value="TreeGrafter"/>
</dbReference>
<evidence type="ECO:0000256" key="5">
    <source>
        <dbReference type="ARBA" id="ARBA00023136"/>
    </source>
</evidence>
<dbReference type="SUPFAM" id="SSF47473">
    <property type="entry name" value="EF-hand"/>
    <property type="match status" value="1"/>
</dbReference>
<feature type="compositionally biased region" description="Basic and acidic residues" evidence="6">
    <location>
        <begin position="1028"/>
        <end position="1042"/>
    </location>
</feature>
<accession>A0A812LA41</accession>
<dbReference type="GO" id="GO:0005509">
    <property type="term" value="F:calcium ion binding"/>
    <property type="evidence" value="ECO:0007669"/>
    <property type="project" value="InterPro"/>
</dbReference>
<dbReference type="EMBL" id="CAJNJA010008941">
    <property type="protein sequence ID" value="CAE7241698.1"/>
    <property type="molecule type" value="Genomic_DNA"/>
</dbReference>
<gene>
    <name evidence="9" type="primary">RE2</name>
    <name evidence="9" type="ORF">SNEC2469_LOCUS4417</name>
</gene>
<feature type="region of interest" description="Disordered" evidence="6">
    <location>
        <begin position="1"/>
        <end position="91"/>
    </location>
</feature>
<dbReference type="Gene3D" id="1.10.238.10">
    <property type="entry name" value="EF-hand"/>
    <property type="match status" value="1"/>
</dbReference>
<feature type="compositionally biased region" description="Gly residues" evidence="6">
    <location>
        <begin position="1"/>
        <end position="10"/>
    </location>
</feature>
<feature type="transmembrane region" description="Helical" evidence="7">
    <location>
        <begin position="2398"/>
        <end position="2420"/>
    </location>
</feature>
<dbReference type="Gene3D" id="1.10.287.70">
    <property type="match status" value="1"/>
</dbReference>
<keyword evidence="3" id="KW-0106">Calcium</keyword>
<dbReference type="PROSITE" id="PS00018">
    <property type="entry name" value="EF_HAND_1"/>
    <property type="match status" value="1"/>
</dbReference>
<comment type="subcellular location">
    <subcellularLocation>
        <location evidence="1">Membrane</location>
        <topology evidence="1">Multi-pass membrane protein</topology>
    </subcellularLocation>
</comment>
<protein>
    <submittedName>
        <fullName evidence="9">RE2 protein</fullName>
    </submittedName>
</protein>